<accession>A0A369TFX1</accession>
<dbReference type="Proteomes" id="UP000253941">
    <property type="component" value="Unassembled WGS sequence"/>
</dbReference>
<comment type="caution">
    <text evidence="3">The sequence shown here is derived from an EMBL/GenBank/DDBJ whole genome shotgun (WGS) entry which is preliminary data.</text>
</comment>
<dbReference type="InterPro" id="IPR006315">
    <property type="entry name" value="OM_autotransptr_brl_dom"/>
</dbReference>
<feature type="chain" id="PRO_5016837206" evidence="1">
    <location>
        <begin position="24"/>
        <end position="773"/>
    </location>
</feature>
<dbReference type="Pfam" id="PF03797">
    <property type="entry name" value="Autotransporter"/>
    <property type="match status" value="1"/>
</dbReference>
<dbReference type="NCBIfam" id="NF033657">
    <property type="entry name" value="choice_anch_F"/>
    <property type="match status" value="1"/>
</dbReference>
<organism evidence="3 4">
    <name type="scientific">Ferruginivarius sediminum</name>
    <dbReference type="NCBI Taxonomy" id="2661937"/>
    <lineage>
        <taxon>Bacteria</taxon>
        <taxon>Pseudomonadati</taxon>
        <taxon>Pseudomonadota</taxon>
        <taxon>Alphaproteobacteria</taxon>
        <taxon>Rhodospirillales</taxon>
        <taxon>Rhodospirillaceae</taxon>
        <taxon>Ferruginivarius</taxon>
    </lineage>
</organism>
<dbReference type="RefSeq" id="WP_114580225.1">
    <property type="nucleotide sequence ID" value="NZ_QPMH01000001.1"/>
</dbReference>
<dbReference type="PROSITE" id="PS51208">
    <property type="entry name" value="AUTOTRANSPORTER"/>
    <property type="match status" value="1"/>
</dbReference>
<reference evidence="3 4" key="1">
    <citation type="submission" date="2018-07" db="EMBL/GenBank/DDBJ databases">
        <title>Venubactetium sediminum gen. nov., sp. nov., isolated from a marine solar saltern.</title>
        <authorList>
            <person name="Wang S."/>
        </authorList>
    </citation>
    <scope>NUCLEOTIDE SEQUENCE [LARGE SCALE GENOMIC DNA]</scope>
    <source>
        <strain evidence="3 4">WD2A32</strain>
    </source>
</reference>
<dbReference type="InterPro" id="IPR036709">
    <property type="entry name" value="Autotransporte_beta_dom_sf"/>
</dbReference>
<name>A0A369TFX1_9PROT</name>
<dbReference type="InterPro" id="IPR005546">
    <property type="entry name" value="Autotransporte_beta"/>
</dbReference>
<dbReference type="NCBIfam" id="TIGR01414">
    <property type="entry name" value="autotrans_barl"/>
    <property type="match status" value="1"/>
</dbReference>
<keyword evidence="1" id="KW-0732">Signal</keyword>
<proteinExistence type="predicted"/>
<dbReference type="AlphaFoldDB" id="A0A369TFX1"/>
<sequence length="773" mass="81548">MRRLSLIAAASSLAIALAAPASAGELLDLSAVEGDGFLLVDLDEGVSEPGLKIVTEDPNNDDFTTANQFSPQGVQNCVMSSVADDLVCDAPRGSGKRVKTNLTGKAPLDLVFNVGDSGGTTEYFNFQKLTNQTGARLVGFQVQLGTGTGGNFTPAEDGALAGKLSFDDLVMLTSAQATSWPGTTSATGQDPLQRAFFPGGLFGTGGADAPSGFFTDPQRAGFIFEQLSSDTLKAEDIFGAYATLFGNAQLSRNQVPDGLFFDDDGDPTTEAVLQFWKSGDQWLDSNGDPVSESQIQSLAAQEDYEIGPIEDLSNANVNFSFDVGDLGVDQVTLRFVPIFAPIVEASGSDYQFGVAASLDSTNIPFLDADPEFATIISEIESLPSRAAQQQALERAGTSYLRNFTELGFVVTRAQSEHVLQRLQQNRLRQFAGQGAASDQMAAYSGGYGASDRLGVAEVDPSRNRQLASAGSPDELAGMLARADAVDGYVRLNEKLTAYVTGSGTTGELDGTTNGAGADFNGFALSAGADYRLSEPVLVGAAVSYGATYSDIDDGRGELDVDGFTASIYGSLGAGSGAYLDGMLAYSWLSYDNSRTIRFGSIDRQADSDPDGRQIGGAVRAGYDFVFNDVVLGPSAKFQYLDVEVDDYTETGAGVLSMEVDENQESSQTLWIGGHASTPIDMGWGILRPDARLHWVSEFENGERAVTTNFTGGSLGFDTPVDGRDENYIRGGLTLTGEFDAGGTAMSVSLAYDGTFGNDDLSEHRGTLNVAAHF</sequence>
<dbReference type="GO" id="GO:0019867">
    <property type="term" value="C:outer membrane"/>
    <property type="evidence" value="ECO:0007669"/>
    <property type="project" value="InterPro"/>
</dbReference>
<evidence type="ECO:0000313" key="3">
    <source>
        <dbReference type="EMBL" id="RDD63712.1"/>
    </source>
</evidence>
<evidence type="ECO:0000259" key="2">
    <source>
        <dbReference type="PROSITE" id="PS51208"/>
    </source>
</evidence>
<keyword evidence="4" id="KW-1185">Reference proteome</keyword>
<evidence type="ECO:0000256" key="1">
    <source>
        <dbReference type="SAM" id="SignalP"/>
    </source>
</evidence>
<feature type="signal peptide" evidence="1">
    <location>
        <begin position="1"/>
        <end position="23"/>
    </location>
</feature>
<dbReference type="EMBL" id="QPMH01000001">
    <property type="protein sequence ID" value="RDD63712.1"/>
    <property type="molecule type" value="Genomic_DNA"/>
</dbReference>
<dbReference type="SUPFAM" id="SSF103515">
    <property type="entry name" value="Autotransporter"/>
    <property type="match status" value="1"/>
</dbReference>
<feature type="domain" description="Autotransporter" evidence="2">
    <location>
        <begin position="490"/>
        <end position="773"/>
    </location>
</feature>
<dbReference type="Gene3D" id="2.40.128.130">
    <property type="entry name" value="Autotransporter beta-domain"/>
    <property type="match status" value="1"/>
</dbReference>
<dbReference type="SMART" id="SM00869">
    <property type="entry name" value="Autotransporter"/>
    <property type="match status" value="1"/>
</dbReference>
<protein>
    <submittedName>
        <fullName evidence="3">Autotransporter outer membrane beta-barrel domain-containing protein</fullName>
    </submittedName>
</protein>
<evidence type="ECO:0000313" key="4">
    <source>
        <dbReference type="Proteomes" id="UP000253941"/>
    </source>
</evidence>
<gene>
    <name evidence="3" type="ORF">DRB17_00580</name>
</gene>